<protein>
    <submittedName>
        <fullName evidence="5">ABC transporter substrate-binding protein</fullName>
    </submittedName>
</protein>
<comment type="subcellular location">
    <subcellularLocation>
        <location evidence="1">Periplasm</location>
    </subcellularLocation>
</comment>
<evidence type="ECO:0000256" key="2">
    <source>
        <dbReference type="ARBA" id="ARBA00008520"/>
    </source>
</evidence>
<keyword evidence="6" id="KW-1185">Reference proteome</keyword>
<evidence type="ECO:0000256" key="1">
    <source>
        <dbReference type="ARBA" id="ARBA00004418"/>
    </source>
</evidence>
<evidence type="ECO:0000313" key="5">
    <source>
        <dbReference type="EMBL" id="RST83874.1"/>
    </source>
</evidence>
<comment type="similarity">
    <text evidence="2">Belongs to the bacterial solute-binding protein 1 family.</text>
</comment>
<evidence type="ECO:0000313" key="6">
    <source>
        <dbReference type="Proteomes" id="UP000278398"/>
    </source>
</evidence>
<dbReference type="Pfam" id="PF13416">
    <property type="entry name" value="SBP_bac_8"/>
    <property type="match status" value="1"/>
</dbReference>
<sequence>MNLHKLNRILAGGLGAALLSTTAAFAVDLTFYYPVQVGGPLTQVIDGYVAEFEKQNPDINVDAIYSGNYTDTTTRALAATRSGNPPAVAVLLATDIFTLIEEDVITPIDTFISTDEDKAWLAGFMPAYLASAQIDGHLWAAPFQRSTAVMYYNKEAFKAAGLDAEQPPRTWDELVEVGKALTVKDASGNVTQWGLGIPGSSNAAHWLFGALVAQNGGQLSDETGTRTFFDDPKVVEALQFWIDLSEKHAVHPTGILEWGTTPSDFMEGRLAMAWHTTGNLSNIRKNATFEFGVAAYPGNPNPASVLGGGNLYIFKDASEEQKAAAFKFVQFMTSAELLADWGIQTGYVAPRDDSWETEALKAYVKEVPQADVARRQIADSKPEISTFESARVTQVLNDALQAALTGRSTPQEALSAAQAEAERILSAYRN</sequence>
<dbReference type="CDD" id="cd14748">
    <property type="entry name" value="PBP2_UgpB"/>
    <property type="match status" value="1"/>
</dbReference>
<dbReference type="InterPro" id="IPR050490">
    <property type="entry name" value="Bact_solute-bd_prot1"/>
</dbReference>
<dbReference type="SUPFAM" id="SSF53850">
    <property type="entry name" value="Periplasmic binding protein-like II"/>
    <property type="match status" value="1"/>
</dbReference>
<dbReference type="PANTHER" id="PTHR43649:SF30">
    <property type="entry name" value="ABC TRANSPORTER SUBSTRATE-BINDING PROTEIN"/>
    <property type="match status" value="1"/>
</dbReference>
<dbReference type="GO" id="GO:0042597">
    <property type="term" value="C:periplasmic space"/>
    <property type="evidence" value="ECO:0007669"/>
    <property type="project" value="UniProtKB-SubCell"/>
</dbReference>
<gene>
    <name evidence="5" type="ORF">EJC49_21685</name>
</gene>
<evidence type="ECO:0000256" key="3">
    <source>
        <dbReference type="ARBA" id="ARBA00022764"/>
    </source>
</evidence>
<dbReference type="Gene3D" id="3.40.190.10">
    <property type="entry name" value="Periplasmic binding protein-like II"/>
    <property type="match status" value="2"/>
</dbReference>
<keyword evidence="4" id="KW-0732">Signal</keyword>
<reference evidence="5 6" key="1">
    <citation type="submission" date="2018-12" db="EMBL/GenBank/DDBJ databases">
        <title>Mesorhizobium carbonis sp. nov., isolated from coal mine water.</title>
        <authorList>
            <person name="Xin W."/>
            <person name="Xu Z."/>
            <person name="Xiang F."/>
            <person name="Zhang J."/>
            <person name="Xi L."/>
            <person name="Liu J."/>
        </authorList>
    </citation>
    <scope>NUCLEOTIDE SEQUENCE [LARGE SCALE GENOMIC DNA]</scope>
    <source>
        <strain evidence="5 6">B2.3</strain>
    </source>
</reference>
<feature type="chain" id="PRO_5018749803" evidence="4">
    <location>
        <begin position="27"/>
        <end position="430"/>
    </location>
</feature>
<feature type="signal peptide" evidence="4">
    <location>
        <begin position="1"/>
        <end position="26"/>
    </location>
</feature>
<dbReference type="AlphaFoldDB" id="A0A3R9ZX40"/>
<proteinExistence type="inferred from homology"/>
<dbReference type="RefSeq" id="WP_126702017.1">
    <property type="nucleotide sequence ID" value="NZ_RWKW01000099.1"/>
</dbReference>
<dbReference type="PANTHER" id="PTHR43649">
    <property type="entry name" value="ARABINOSE-BINDING PROTEIN-RELATED"/>
    <property type="match status" value="1"/>
</dbReference>
<keyword evidence="3" id="KW-0574">Periplasm</keyword>
<evidence type="ECO:0000256" key="4">
    <source>
        <dbReference type="SAM" id="SignalP"/>
    </source>
</evidence>
<dbReference type="Proteomes" id="UP000278398">
    <property type="component" value="Unassembled WGS sequence"/>
</dbReference>
<accession>A0A3R9ZX40</accession>
<comment type="caution">
    <text evidence="5">The sequence shown here is derived from an EMBL/GenBank/DDBJ whole genome shotgun (WGS) entry which is preliminary data.</text>
</comment>
<dbReference type="EMBL" id="RWKW01000099">
    <property type="protein sequence ID" value="RST83874.1"/>
    <property type="molecule type" value="Genomic_DNA"/>
</dbReference>
<dbReference type="InterPro" id="IPR006059">
    <property type="entry name" value="SBP"/>
</dbReference>
<name>A0A3R9ZX40_9HYPH</name>
<organism evidence="5 6">
    <name type="scientific">Aquibium carbonis</name>
    <dbReference type="NCBI Taxonomy" id="2495581"/>
    <lineage>
        <taxon>Bacteria</taxon>
        <taxon>Pseudomonadati</taxon>
        <taxon>Pseudomonadota</taxon>
        <taxon>Alphaproteobacteria</taxon>
        <taxon>Hyphomicrobiales</taxon>
        <taxon>Phyllobacteriaceae</taxon>
        <taxon>Aquibium</taxon>
    </lineage>
</organism>
<dbReference type="OrthoDB" id="9805950at2"/>